<comment type="pathway">
    <text evidence="2">Cofactor biosynthesis; riboflavin biosynthesis; 5-amino-6-(D-ribitylamino)uracil from GTP: step 1/4.</text>
</comment>
<dbReference type="InterPro" id="IPR017945">
    <property type="entry name" value="DHBP_synth_RibB-like_a/b_dom"/>
</dbReference>
<keyword evidence="9" id="KW-0862">Zinc</keyword>
<keyword evidence="5" id="KW-0686">Riboflavin biosynthesis</keyword>
<dbReference type="SUPFAM" id="SSF55821">
    <property type="entry name" value="YrdC/RibB"/>
    <property type="match status" value="1"/>
</dbReference>
<keyword evidence="7" id="KW-0547">Nucleotide-binding</keyword>
<dbReference type="GO" id="GO:0005525">
    <property type="term" value="F:GTP binding"/>
    <property type="evidence" value="ECO:0007669"/>
    <property type="project" value="UniProtKB-KW"/>
</dbReference>
<dbReference type="Pfam" id="PF00926">
    <property type="entry name" value="DHBP_synthase"/>
    <property type="match status" value="1"/>
</dbReference>
<dbReference type="UniPathway" id="UPA00275">
    <property type="reaction ID" value="UER00400"/>
</dbReference>
<dbReference type="InterPro" id="IPR036144">
    <property type="entry name" value="RibA-like_sf"/>
</dbReference>
<evidence type="ECO:0000256" key="8">
    <source>
        <dbReference type="ARBA" id="ARBA00022801"/>
    </source>
</evidence>
<dbReference type="InterPro" id="IPR000422">
    <property type="entry name" value="DHBP_synthase_RibB"/>
</dbReference>
<comment type="cofactor">
    <cofactor evidence="1">
        <name>Zn(2+)</name>
        <dbReference type="ChEBI" id="CHEBI:29105"/>
    </cofactor>
</comment>
<reference evidence="13" key="1">
    <citation type="submission" date="2020-05" db="EMBL/GenBank/DDBJ databases">
        <authorList>
            <person name="Chiriac C."/>
            <person name="Salcher M."/>
            <person name="Ghai R."/>
            <person name="Kavagutti S V."/>
        </authorList>
    </citation>
    <scope>NUCLEOTIDE SEQUENCE</scope>
</reference>
<sequence>MENNFHDVLARFARGEMVIVVDDLDRENEGDIIMLAEHATAEKTAFMVRHTTGILCVAITAQRAHELRLPYMVENNQDKRKTAFTVSVDFIEGLTTGVSATERSATIKAIANPQSQPADFIRPGHIYPLIAHADGLASRSGHTEAGVALAVLSGKYPAALLSEIVAEDGSMARGEVLTNFAQEFNIPIISIAQIKQYQATLPATPKEIVYPRHDFEWVDIQLENEVWSLATYPSLKHREQVVMRFGQGSNVPLVRIHSECFTGDVIGSKRCDCSAQLQKSIAEIEKYGYGYVIYLRDHEGRGIGLTEKLKAYALQNGGLDTVDANLELGHQVDSRDWSEAISILKNLNLASIKLLTSNPEKVAAVTSSGIACEQISLEIEPNEFNAKYLATKAERLGHIATHVTGGK</sequence>
<evidence type="ECO:0000256" key="5">
    <source>
        <dbReference type="ARBA" id="ARBA00022619"/>
    </source>
</evidence>
<dbReference type="GO" id="GO:0046872">
    <property type="term" value="F:metal ion binding"/>
    <property type="evidence" value="ECO:0007669"/>
    <property type="project" value="UniProtKB-KW"/>
</dbReference>
<dbReference type="Gene3D" id="3.90.870.10">
    <property type="entry name" value="DHBP synthase"/>
    <property type="match status" value="1"/>
</dbReference>
<dbReference type="AlphaFoldDB" id="A0A6J6BDK3"/>
<evidence type="ECO:0000256" key="9">
    <source>
        <dbReference type="ARBA" id="ARBA00022833"/>
    </source>
</evidence>
<keyword evidence="6" id="KW-0479">Metal-binding</keyword>
<dbReference type="SUPFAM" id="SSF142695">
    <property type="entry name" value="RibA-like"/>
    <property type="match status" value="1"/>
</dbReference>
<evidence type="ECO:0000256" key="10">
    <source>
        <dbReference type="ARBA" id="ARBA00023134"/>
    </source>
</evidence>
<dbReference type="Gene3D" id="3.40.50.10990">
    <property type="entry name" value="GTP cyclohydrolase II"/>
    <property type="match status" value="1"/>
</dbReference>
<accession>A0A6J6BDK3</accession>
<evidence type="ECO:0000256" key="6">
    <source>
        <dbReference type="ARBA" id="ARBA00022723"/>
    </source>
</evidence>
<dbReference type="NCBIfam" id="TIGR00506">
    <property type="entry name" value="ribB"/>
    <property type="match status" value="1"/>
</dbReference>
<evidence type="ECO:0000256" key="2">
    <source>
        <dbReference type="ARBA" id="ARBA00004853"/>
    </source>
</evidence>
<gene>
    <name evidence="13" type="ORF">UFOPK1438_00278</name>
    <name evidence="14" type="ORF">UFOPK2329_00119</name>
</gene>
<dbReference type="InterPro" id="IPR000926">
    <property type="entry name" value="RibA"/>
</dbReference>
<evidence type="ECO:0000256" key="1">
    <source>
        <dbReference type="ARBA" id="ARBA00001947"/>
    </source>
</evidence>
<dbReference type="GO" id="GO:0008686">
    <property type="term" value="F:3,4-dihydroxy-2-butanone-4-phosphate synthase activity"/>
    <property type="evidence" value="ECO:0007669"/>
    <property type="project" value="InterPro"/>
</dbReference>
<dbReference type="CDD" id="cd00641">
    <property type="entry name" value="GTP_cyclohydro2"/>
    <property type="match status" value="1"/>
</dbReference>
<dbReference type="GO" id="GO:0005829">
    <property type="term" value="C:cytosol"/>
    <property type="evidence" value="ECO:0007669"/>
    <property type="project" value="TreeGrafter"/>
</dbReference>
<dbReference type="EMBL" id="CAEZSM010000021">
    <property type="protein sequence ID" value="CAB4537051.1"/>
    <property type="molecule type" value="Genomic_DNA"/>
</dbReference>
<dbReference type="GO" id="GO:0009231">
    <property type="term" value="P:riboflavin biosynthetic process"/>
    <property type="evidence" value="ECO:0007669"/>
    <property type="project" value="UniProtKB-UniPathway"/>
</dbReference>
<dbReference type="EMBL" id="CAEZWZ010000007">
    <property type="protein sequence ID" value="CAB4663896.1"/>
    <property type="molecule type" value="Genomic_DNA"/>
</dbReference>
<evidence type="ECO:0000313" key="13">
    <source>
        <dbReference type="EMBL" id="CAB4537051.1"/>
    </source>
</evidence>
<evidence type="ECO:0000256" key="11">
    <source>
        <dbReference type="ARBA" id="ARBA00049295"/>
    </source>
</evidence>
<dbReference type="Pfam" id="PF00925">
    <property type="entry name" value="GTP_cyclohydro2"/>
    <property type="match status" value="1"/>
</dbReference>
<dbReference type="PANTHER" id="PTHR21327">
    <property type="entry name" value="GTP CYCLOHYDROLASE II-RELATED"/>
    <property type="match status" value="1"/>
</dbReference>
<dbReference type="PANTHER" id="PTHR21327:SF18">
    <property type="entry name" value="3,4-DIHYDROXY-2-BUTANONE 4-PHOSPHATE SYNTHASE"/>
    <property type="match status" value="1"/>
</dbReference>
<name>A0A6J6BDK3_9ZZZZ</name>
<evidence type="ECO:0000256" key="7">
    <source>
        <dbReference type="ARBA" id="ARBA00022741"/>
    </source>
</evidence>
<evidence type="ECO:0000256" key="4">
    <source>
        <dbReference type="ARBA" id="ARBA00012762"/>
    </source>
</evidence>
<evidence type="ECO:0000259" key="12">
    <source>
        <dbReference type="Pfam" id="PF00925"/>
    </source>
</evidence>
<keyword evidence="10" id="KW-0342">GTP-binding</keyword>
<evidence type="ECO:0000313" key="14">
    <source>
        <dbReference type="EMBL" id="CAB4663896.1"/>
    </source>
</evidence>
<keyword evidence="8" id="KW-0378">Hydrolase</keyword>
<comment type="catalytic activity">
    <reaction evidence="11">
        <text>GTP + 4 H2O = 2,5-diamino-6-hydroxy-4-(5-phosphoribosylamino)-pyrimidine + formate + 2 phosphate + 3 H(+)</text>
        <dbReference type="Rhea" id="RHEA:23704"/>
        <dbReference type="ChEBI" id="CHEBI:15377"/>
        <dbReference type="ChEBI" id="CHEBI:15378"/>
        <dbReference type="ChEBI" id="CHEBI:15740"/>
        <dbReference type="ChEBI" id="CHEBI:37565"/>
        <dbReference type="ChEBI" id="CHEBI:43474"/>
        <dbReference type="ChEBI" id="CHEBI:58614"/>
        <dbReference type="EC" id="3.5.4.25"/>
    </reaction>
</comment>
<dbReference type="GO" id="GO:0003935">
    <property type="term" value="F:GTP cyclohydrolase II activity"/>
    <property type="evidence" value="ECO:0007669"/>
    <property type="project" value="UniProtKB-EC"/>
</dbReference>
<comment type="similarity">
    <text evidence="3">In the N-terminal section; belongs to the DHBP synthase family.</text>
</comment>
<feature type="domain" description="GTP cyclohydrolase II" evidence="12">
    <location>
        <begin position="226"/>
        <end position="371"/>
    </location>
</feature>
<proteinExistence type="inferred from homology"/>
<dbReference type="EC" id="3.5.4.25" evidence="4"/>
<protein>
    <recommendedName>
        <fullName evidence="4">GTP cyclohydrolase II</fullName>
        <ecNumber evidence="4">3.5.4.25</ecNumber>
    </recommendedName>
</protein>
<dbReference type="NCBIfam" id="NF001591">
    <property type="entry name" value="PRK00393.1"/>
    <property type="match status" value="1"/>
</dbReference>
<dbReference type="InterPro" id="IPR032677">
    <property type="entry name" value="GTP_cyclohydro_II"/>
</dbReference>
<dbReference type="PIRSF" id="PIRSF001259">
    <property type="entry name" value="RibA"/>
    <property type="match status" value="1"/>
</dbReference>
<organism evidence="13">
    <name type="scientific">freshwater metagenome</name>
    <dbReference type="NCBI Taxonomy" id="449393"/>
    <lineage>
        <taxon>unclassified sequences</taxon>
        <taxon>metagenomes</taxon>
        <taxon>ecological metagenomes</taxon>
    </lineage>
</organism>
<evidence type="ECO:0000256" key="3">
    <source>
        <dbReference type="ARBA" id="ARBA00005520"/>
    </source>
</evidence>